<keyword evidence="1" id="KW-0472">Membrane</keyword>
<keyword evidence="1" id="KW-1133">Transmembrane helix</keyword>
<evidence type="ECO:0000313" key="2">
    <source>
        <dbReference type="EMBL" id="CAG8686775.1"/>
    </source>
</evidence>
<reference evidence="2" key="1">
    <citation type="submission" date="2021-06" db="EMBL/GenBank/DDBJ databases">
        <authorList>
            <person name="Kallberg Y."/>
            <person name="Tangrot J."/>
            <person name="Rosling A."/>
        </authorList>
    </citation>
    <scope>NUCLEOTIDE SEQUENCE</scope>
    <source>
        <strain evidence="2">FL130A</strain>
    </source>
</reference>
<sequence length="48" mass="5187">HLPFLASSSHYLVVSSPVGIIALPGSIFASWCRRITLPACYYLAPVVI</sequence>
<protein>
    <submittedName>
        <fullName evidence="2">11782_t:CDS:1</fullName>
    </submittedName>
</protein>
<dbReference type="AlphaFoldDB" id="A0A9N9EN80"/>
<feature type="transmembrane region" description="Helical" evidence="1">
    <location>
        <begin position="12"/>
        <end position="32"/>
    </location>
</feature>
<feature type="non-terminal residue" evidence="2">
    <location>
        <position position="1"/>
    </location>
</feature>
<comment type="caution">
    <text evidence="2">The sequence shown here is derived from an EMBL/GenBank/DDBJ whole genome shotgun (WGS) entry which is preliminary data.</text>
</comment>
<dbReference type="EMBL" id="CAJVPS010015487">
    <property type="protein sequence ID" value="CAG8686775.1"/>
    <property type="molecule type" value="Genomic_DNA"/>
</dbReference>
<evidence type="ECO:0000313" key="3">
    <source>
        <dbReference type="Proteomes" id="UP000789508"/>
    </source>
</evidence>
<name>A0A9N9EN80_9GLOM</name>
<keyword evidence="1" id="KW-0812">Transmembrane</keyword>
<keyword evidence="3" id="KW-1185">Reference proteome</keyword>
<gene>
    <name evidence="2" type="ORF">ALEPTO_LOCUS11053</name>
</gene>
<dbReference type="Proteomes" id="UP000789508">
    <property type="component" value="Unassembled WGS sequence"/>
</dbReference>
<evidence type="ECO:0000256" key="1">
    <source>
        <dbReference type="SAM" id="Phobius"/>
    </source>
</evidence>
<accession>A0A9N9EN80</accession>
<organism evidence="2 3">
    <name type="scientific">Ambispora leptoticha</name>
    <dbReference type="NCBI Taxonomy" id="144679"/>
    <lineage>
        <taxon>Eukaryota</taxon>
        <taxon>Fungi</taxon>
        <taxon>Fungi incertae sedis</taxon>
        <taxon>Mucoromycota</taxon>
        <taxon>Glomeromycotina</taxon>
        <taxon>Glomeromycetes</taxon>
        <taxon>Archaeosporales</taxon>
        <taxon>Ambisporaceae</taxon>
        <taxon>Ambispora</taxon>
    </lineage>
</organism>
<proteinExistence type="predicted"/>